<name>A0A1F7H6L3_9BACT</name>
<comment type="caution">
    <text evidence="1">The sequence shown here is derived from an EMBL/GenBank/DDBJ whole genome shotgun (WGS) entry which is preliminary data.</text>
</comment>
<gene>
    <name evidence="1" type="ORF">A3C28_03140</name>
</gene>
<protein>
    <submittedName>
        <fullName evidence="1">Uncharacterized protein</fullName>
    </submittedName>
</protein>
<dbReference type="AlphaFoldDB" id="A0A1F7H6L3"/>
<evidence type="ECO:0000313" key="2">
    <source>
        <dbReference type="Proteomes" id="UP000178597"/>
    </source>
</evidence>
<dbReference type="STRING" id="1802040.A3C28_03140"/>
<proteinExistence type="predicted"/>
<dbReference type="EMBL" id="MFZP01000042">
    <property type="protein sequence ID" value="OGK26516.1"/>
    <property type="molecule type" value="Genomic_DNA"/>
</dbReference>
<sequence>MPSVHRAENPQPTKILLGEKTIPVTDCYSTLNAVYKAKEYVGRGASEMDIHAIEYRNLQKAILEFVFKTPSTGIEYFFDSDNRMKYGNVNQPIIDEWFSNAEAMTGKSRHQLLSLNEKEIQDERREAADAVGQMQIEAWLSGKDINTVFLISPPSFGEKGFGTHSFFLIFRKIGDTYKKVDVDLERYQETEDFSKSATKLLKLISYLRKGGIAYREAGVQNIKNERGFLINPVGAKIEDWQLRNLLDSLEFDESKQKRGRQYERLIESDLILQQLIETYLQEIMLHKDMSVIFDTKSLDDLLNAIFNRALELKEKVSTISYFELEQLHGQGSLFETDKHLFGLPIHLIVNHYNQDQARVSGGSCPVSQKNNNAGTSGGILAHSSMDQIFSNVNMNQEKSGSCNQCHESLADDHYHCDKCGFKHPSARHTDNRPTHCQNPDGCDRKFGC</sequence>
<reference evidence="1 2" key="1">
    <citation type="journal article" date="2016" name="Nat. Commun.">
        <title>Thousands of microbial genomes shed light on interconnected biogeochemical processes in an aquifer system.</title>
        <authorList>
            <person name="Anantharaman K."/>
            <person name="Brown C.T."/>
            <person name="Hug L.A."/>
            <person name="Sharon I."/>
            <person name="Castelle C.J."/>
            <person name="Probst A.J."/>
            <person name="Thomas B.C."/>
            <person name="Singh A."/>
            <person name="Wilkins M.J."/>
            <person name="Karaoz U."/>
            <person name="Brodie E.L."/>
            <person name="Williams K.H."/>
            <person name="Hubbard S.S."/>
            <person name="Banfield J.F."/>
        </authorList>
    </citation>
    <scope>NUCLEOTIDE SEQUENCE [LARGE SCALE GENOMIC DNA]</scope>
</reference>
<organism evidence="1 2">
    <name type="scientific">Candidatus Roizmanbacteria bacterium RIFCSPHIGHO2_02_FULL_39_9</name>
    <dbReference type="NCBI Taxonomy" id="1802040"/>
    <lineage>
        <taxon>Bacteria</taxon>
        <taxon>Candidatus Roizmaniibacteriota</taxon>
    </lineage>
</organism>
<evidence type="ECO:0000313" key="1">
    <source>
        <dbReference type="EMBL" id="OGK26516.1"/>
    </source>
</evidence>
<dbReference type="Proteomes" id="UP000178597">
    <property type="component" value="Unassembled WGS sequence"/>
</dbReference>
<accession>A0A1F7H6L3</accession>